<dbReference type="AlphaFoldDB" id="A0A369QLI2"/>
<proteinExistence type="predicted"/>
<keyword evidence="1" id="KW-1133">Transmembrane helix</keyword>
<protein>
    <submittedName>
        <fullName evidence="2">Uncharacterized protein</fullName>
    </submittedName>
</protein>
<accession>A0A369QLI2</accession>
<evidence type="ECO:0000256" key="1">
    <source>
        <dbReference type="SAM" id="Phobius"/>
    </source>
</evidence>
<reference evidence="2 3" key="1">
    <citation type="submission" date="2018-04" db="EMBL/GenBank/DDBJ databases">
        <title>Adhaeribacter sp. HMF7616 genome sequencing and assembly.</title>
        <authorList>
            <person name="Kang H."/>
            <person name="Kang J."/>
            <person name="Cha I."/>
            <person name="Kim H."/>
            <person name="Joh K."/>
        </authorList>
    </citation>
    <scope>NUCLEOTIDE SEQUENCE [LARGE SCALE GENOMIC DNA]</scope>
    <source>
        <strain evidence="2 3">HMF7616</strain>
    </source>
</reference>
<evidence type="ECO:0000313" key="2">
    <source>
        <dbReference type="EMBL" id="RDC63709.1"/>
    </source>
</evidence>
<name>A0A369QLI2_9BACT</name>
<dbReference type="RefSeq" id="WP_115372959.1">
    <property type="nucleotide sequence ID" value="NZ_QASA01000001.1"/>
</dbReference>
<organism evidence="2 3">
    <name type="scientific">Adhaeribacter pallidiroseus</name>
    <dbReference type="NCBI Taxonomy" id="2072847"/>
    <lineage>
        <taxon>Bacteria</taxon>
        <taxon>Pseudomonadati</taxon>
        <taxon>Bacteroidota</taxon>
        <taxon>Cytophagia</taxon>
        <taxon>Cytophagales</taxon>
        <taxon>Hymenobacteraceae</taxon>
        <taxon>Adhaeribacter</taxon>
    </lineage>
</organism>
<dbReference type="Proteomes" id="UP000253919">
    <property type="component" value="Unassembled WGS sequence"/>
</dbReference>
<gene>
    <name evidence="2" type="ORF">AHMF7616_02317</name>
</gene>
<comment type="caution">
    <text evidence="2">The sequence shown here is derived from an EMBL/GenBank/DDBJ whole genome shotgun (WGS) entry which is preliminary data.</text>
</comment>
<dbReference type="EMBL" id="QASA01000001">
    <property type="protein sequence ID" value="RDC63709.1"/>
    <property type="molecule type" value="Genomic_DNA"/>
</dbReference>
<keyword evidence="1" id="KW-0472">Membrane</keyword>
<sequence>MALFLLWSIPFIGLLIFLYLAAYYSIYLRKAYKKKHLRKKAFKKTEEPLDATSYQVSDQNTQPS</sequence>
<keyword evidence="1" id="KW-0812">Transmembrane</keyword>
<evidence type="ECO:0000313" key="3">
    <source>
        <dbReference type="Proteomes" id="UP000253919"/>
    </source>
</evidence>
<feature type="transmembrane region" description="Helical" evidence="1">
    <location>
        <begin position="6"/>
        <end position="28"/>
    </location>
</feature>
<keyword evidence="3" id="KW-1185">Reference proteome</keyword>